<dbReference type="Proteomes" id="UP001155128">
    <property type="component" value="Unassembled WGS sequence"/>
</dbReference>
<comment type="caution">
    <text evidence="1">The sequence shown here is derived from an EMBL/GenBank/DDBJ whole genome shotgun (WGS) entry which is preliminary data.</text>
</comment>
<name>A0A9X2J2P8_9SPHN</name>
<protein>
    <submittedName>
        <fullName evidence="1">Uncharacterized protein</fullName>
    </submittedName>
</protein>
<keyword evidence="2" id="KW-1185">Reference proteome</keyword>
<organism evidence="1 2">
    <name type="scientific">Sphingomicrobium sediminis</name>
    <dbReference type="NCBI Taxonomy" id="2950949"/>
    <lineage>
        <taxon>Bacteria</taxon>
        <taxon>Pseudomonadati</taxon>
        <taxon>Pseudomonadota</taxon>
        <taxon>Alphaproteobacteria</taxon>
        <taxon>Sphingomonadales</taxon>
        <taxon>Sphingomonadaceae</taxon>
        <taxon>Sphingomicrobium</taxon>
    </lineage>
</organism>
<proteinExistence type="predicted"/>
<accession>A0A9X2J2P8</accession>
<dbReference type="EMBL" id="JAMSHT010000001">
    <property type="protein sequence ID" value="MCM8557994.1"/>
    <property type="molecule type" value="Genomic_DNA"/>
</dbReference>
<reference evidence="1" key="1">
    <citation type="submission" date="2022-06" db="EMBL/GenBank/DDBJ databases">
        <title>Sphingomicrobium sedimins sp. nov., a marine bacterium isolated from tidal flat.</title>
        <authorList>
            <person name="Kim C.-H."/>
            <person name="Yoo Y."/>
            <person name="Kim J.-J."/>
        </authorList>
    </citation>
    <scope>NUCLEOTIDE SEQUENCE</scope>
    <source>
        <strain evidence="1">GRR-S6-50</strain>
    </source>
</reference>
<dbReference type="AlphaFoldDB" id="A0A9X2J2P8"/>
<gene>
    <name evidence="1" type="ORF">NDO55_09190</name>
</gene>
<evidence type="ECO:0000313" key="2">
    <source>
        <dbReference type="Proteomes" id="UP001155128"/>
    </source>
</evidence>
<dbReference type="RefSeq" id="WP_252114544.1">
    <property type="nucleotide sequence ID" value="NZ_JAMSHT010000001.1"/>
</dbReference>
<sequence>MDIDDTRHARKVAKMKSAVSNDDGVRKSHSELAEGFAQRIAVLREINEAKLRRRAKAPLRHVAPSDSVWSRTPEAAQAVADPNPEIIVHRLIEYSVGPYRYSNFEDALAEQIRVAEAQYLKVD</sequence>
<evidence type="ECO:0000313" key="1">
    <source>
        <dbReference type="EMBL" id="MCM8557994.1"/>
    </source>
</evidence>